<protein>
    <submittedName>
        <fullName evidence="2">Uncharacterized protein</fullName>
    </submittedName>
</protein>
<evidence type="ECO:0000313" key="3">
    <source>
        <dbReference type="Proteomes" id="UP000077684"/>
    </source>
</evidence>
<evidence type="ECO:0000313" key="2">
    <source>
        <dbReference type="EMBL" id="KAE8246002.1"/>
    </source>
</evidence>
<keyword evidence="3" id="KW-1185">Reference proteome</keyword>
<sequence length="382" mass="40545">MSSLCFHIAGASASASASTAVASAGAVGARATTSTLLAAAAATQPNPTTARRSFSTTPSTSGPKGTSPKAHRAHERTLRSAIELYHLGPSFFPTPAQTAGFGALASPPEPEAQAHGRALDSVIRSSIQITMDMESGMRNQTKNMDIVRPVLALRTGDLLENLEKPRPAKDGRAAGGPVYDPSQPAPPLMGRMGGSGGRFSSDSRVGPEAERSLDRIFAPKRSATQPRPSSSNLGAPFGADNNRSKLRFIAPRHQSSKQAANQDILTLHARHSEALRVAGEERKRYTDPYVGTQAPPSFVPALPQAVLKALKDPGLLPERDGGEIDQVQTTGVRGTSGTARMDRLDERAARVRDALFGTVAAELPGLEVLQERRRLRQLKEQM</sequence>
<reference evidence="2" key="2">
    <citation type="journal article" date="2019" name="IMA Fungus">
        <title>Genome sequencing and comparison of five Tilletia species to identify candidate genes for the detection of regulated species infecting wheat.</title>
        <authorList>
            <person name="Nguyen H.D.T."/>
            <person name="Sultana T."/>
            <person name="Kesanakurti P."/>
            <person name="Hambleton S."/>
        </authorList>
    </citation>
    <scope>NUCLEOTIDE SEQUENCE</scope>
    <source>
        <strain evidence="2">DAOMC 236426</strain>
    </source>
</reference>
<dbReference type="AlphaFoldDB" id="A0A8X7SVV2"/>
<reference evidence="2" key="1">
    <citation type="submission" date="2016-04" db="EMBL/GenBank/DDBJ databases">
        <authorList>
            <person name="Nguyen H.D."/>
            <person name="Samba Siva P."/>
            <person name="Cullis J."/>
            <person name="Levesque C.A."/>
            <person name="Hambleton S."/>
        </authorList>
    </citation>
    <scope>NUCLEOTIDE SEQUENCE</scope>
    <source>
        <strain evidence="2">DAOMC 236426</strain>
    </source>
</reference>
<feature type="compositionally biased region" description="Basic and acidic residues" evidence="1">
    <location>
        <begin position="163"/>
        <end position="172"/>
    </location>
</feature>
<proteinExistence type="predicted"/>
<feature type="region of interest" description="Disordered" evidence="1">
    <location>
        <begin position="40"/>
        <end position="74"/>
    </location>
</feature>
<gene>
    <name evidence="2" type="ORF">A4X06_0g5266</name>
</gene>
<dbReference type="EMBL" id="LWDE02000634">
    <property type="protein sequence ID" value="KAE8246002.1"/>
    <property type="molecule type" value="Genomic_DNA"/>
</dbReference>
<feature type="region of interest" description="Disordered" evidence="1">
    <location>
        <begin position="163"/>
        <end position="240"/>
    </location>
</feature>
<dbReference type="Proteomes" id="UP000077684">
    <property type="component" value="Unassembled WGS sequence"/>
</dbReference>
<feature type="compositionally biased region" description="Low complexity" evidence="1">
    <location>
        <begin position="40"/>
        <end position="68"/>
    </location>
</feature>
<feature type="compositionally biased region" description="Basic and acidic residues" evidence="1">
    <location>
        <begin position="205"/>
        <end position="214"/>
    </location>
</feature>
<organism evidence="2 3">
    <name type="scientific">Tilletia controversa</name>
    <name type="common">dwarf bunt fungus</name>
    <dbReference type="NCBI Taxonomy" id="13291"/>
    <lineage>
        <taxon>Eukaryota</taxon>
        <taxon>Fungi</taxon>
        <taxon>Dikarya</taxon>
        <taxon>Basidiomycota</taxon>
        <taxon>Ustilaginomycotina</taxon>
        <taxon>Exobasidiomycetes</taxon>
        <taxon>Tilletiales</taxon>
        <taxon>Tilletiaceae</taxon>
        <taxon>Tilletia</taxon>
    </lineage>
</organism>
<name>A0A8X7SVV2_9BASI</name>
<accession>A0A8X7SVV2</accession>
<comment type="caution">
    <text evidence="2">The sequence shown here is derived from an EMBL/GenBank/DDBJ whole genome shotgun (WGS) entry which is preliminary data.</text>
</comment>
<evidence type="ECO:0000256" key="1">
    <source>
        <dbReference type="SAM" id="MobiDB-lite"/>
    </source>
</evidence>
<feature type="compositionally biased region" description="Polar residues" evidence="1">
    <location>
        <begin position="222"/>
        <end position="233"/>
    </location>
</feature>